<proteinExistence type="predicted"/>
<name>A0A212KJD4_9FIRM</name>
<organism evidence="1">
    <name type="scientific">uncultured Eubacteriales bacterium</name>
    <dbReference type="NCBI Taxonomy" id="172733"/>
    <lineage>
        <taxon>Bacteria</taxon>
        <taxon>Bacillati</taxon>
        <taxon>Bacillota</taxon>
        <taxon>Clostridia</taxon>
        <taxon>Eubacteriales</taxon>
        <taxon>environmental samples</taxon>
    </lineage>
</organism>
<protein>
    <submittedName>
        <fullName evidence="1">Uncharacterized protein</fullName>
    </submittedName>
</protein>
<sequence length="57" mass="6628">MPFSFSETVSENGMRYKPVYIQNELKAKLLIHGPVRKGISFTKKKVCLFSYGKTCYY</sequence>
<evidence type="ECO:0000313" key="1">
    <source>
        <dbReference type="EMBL" id="SBW11761.1"/>
    </source>
</evidence>
<gene>
    <name evidence="1" type="ORF">KL86CLO1_13381</name>
</gene>
<accession>A0A212KJD4</accession>
<reference evidence="1" key="1">
    <citation type="submission" date="2016-04" db="EMBL/GenBank/DDBJ databases">
        <authorList>
            <person name="Evans L.H."/>
            <person name="Alamgir A."/>
            <person name="Owens N."/>
            <person name="Weber N.D."/>
            <person name="Virtaneva K."/>
            <person name="Barbian K."/>
            <person name="Babar A."/>
            <person name="Rosenke K."/>
        </authorList>
    </citation>
    <scope>NUCLEOTIDE SEQUENCE</scope>
    <source>
        <strain evidence="1">86</strain>
    </source>
</reference>
<dbReference type="AlphaFoldDB" id="A0A212KJD4"/>
<dbReference type="EMBL" id="FLUN01000001">
    <property type="protein sequence ID" value="SBW11761.1"/>
    <property type="molecule type" value="Genomic_DNA"/>
</dbReference>